<reference evidence="2 3" key="1">
    <citation type="submission" date="2024-03" db="EMBL/GenBank/DDBJ databases">
        <title>First Report of Pectobacterium brasiliscabiei causing potato scab in china.</title>
        <authorList>
            <person name="Handique U."/>
        </authorList>
    </citation>
    <scope>NUCLEOTIDE SEQUENCE [LARGE SCALE GENOMIC DNA]</scope>
    <source>
        <strain evidence="2 3">ZRIMU1503</strain>
    </source>
</reference>
<evidence type="ECO:0000259" key="1">
    <source>
        <dbReference type="PROSITE" id="PS50206"/>
    </source>
</evidence>
<dbReference type="SUPFAM" id="SSF52821">
    <property type="entry name" value="Rhodanese/Cell cycle control phosphatase"/>
    <property type="match status" value="1"/>
</dbReference>
<keyword evidence="3" id="KW-1185">Reference proteome</keyword>
<organism evidence="2 3">
    <name type="scientific">Streptomyces brasiliscabiei</name>
    <dbReference type="NCBI Taxonomy" id="2736302"/>
    <lineage>
        <taxon>Bacteria</taxon>
        <taxon>Bacillati</taxon>
        <taxon>Actinomycetota</taxon>
        <taxon>Actinomycetes</taxon>
        <taxon>Kitasatosporales</taxon>
        <taxon>Streptomycetaceae</taxon>
        <taxon>Streptomyces</taxon>
    </lineage>
</organism>
<protein>
    <submittedName>
        <fullName evidence="2">Rhodanese-like domain-containing protein</fullName>
    </submittedName>
</protein>
<dbReference type="InterPro" id="IPR001763">
    <property type="entry name" value="Rhodanese-like_dom"/>
</dbReference>
<dbReference type="Proteomes" id="UP001365781">
    <property type="component" value="Unassembled WGS sequence"/>
</dbReference>
<dbReference type="PROSITE" id="PS50206">
    <property type="entry name" value="RHODANESE_3"/>
    <property type="match status" value="1"/>
</dbReference>
<proteinExistence type="predicted"/>
<dbReference type="PANTHER" id="PTHR43031:SF1">
    <property type="entry name" value="PYRIDINE NUCLEOTIDE-DISULPHIDE OXIDOREDUCTASE"/>
    <property type="match status" value="1"/>
</dbReference>
<dbReference type="InterPro" id="IPR036873">
    <property type="entry name" value="Rhodanese-like_dom_sf"/>
</dbReference>
<dbReference type="RefSeq" id="WP_336541320.1">
    <property type="nucleotide sequence ID" value="NZ_JBBAYL010000025.1"/>
</dbReference>
<feature type="domain" description="Rhodanese" evidence="1">
    <location>
        <begin position="54"/>
        <end position="144"/>
    </location>
</feature>
<accession>A0ABU8GNF5</accession>
<dbReference type="PANTHER" id="PTHR43031">
    <property type="entry name" value="FAD-DEPENDENT OXIDOREDUCTASE"/>
    <property type="match status" value="1"/>
</dbReference>
<dbReference type="InterPro" id="IPR050229">
    <property type="entry name" value="GlpE_sulfurtransferase"/>
</dbReference>
<comment type="caution">
    <text evidence="2">The sequence shown here is derived from an EMBL/GenBank/DDBJ whole genome shotgun (WGS) entry which is preliminary data.</text>
</comment>
<evidence type="ECO:0000313" key="2">
    <source>
        <dbReference type="EMBL" id="MEI5614720.1"/>
    </source>
</evidence>
<dbReference type="EMBL" id="JBBAYM010000031">
    <property type="protein sequence ID" value="MEI5614720.1"/>
    <property type="molecule type" value="Genomic_DNA"/>
</dbReference>
<evidence type="ECO:0000313" key="3">
    <source>
        <dbReference type="Proteomes" id="UP001365781"/>
    </source>
</evidence>
<gene>
    <name evidence="2" type="ORF">WB403_36900</name>
</gene>
<dbReference type="Pfam" id="PF00581">
    <property type="entry name" value="Rhodanese"/>
    <property type="match status" value="1"/>
</dbReference>
<dbReference type="SMART" id="SM00450">
    <property type="entry name" value="RHOD"/>
    <property type="match status" value="1"/>
</dbReference>
<sequence length="167" mass="17377">MSVITKSAANSADSANPVLRVAPAAPAEAAAYFRASLLFHTDVSDVAAALAADGDPGFVVLDSRSTRSWEQGHVPGAVHLPTARITELAEALLDKSVPVVTYCWGPACNGGTRAALALAELGFQVKEMLGGFEYWAREGLAYETWEGGARQAVDPLTGPVDDANCGC</sequence>
<dbReference type="Gene3D" id="3.40.250.10">
    <property type="entry name" value="Rhodanese-like domain"/>
    <property type="match status" value="1"/>
</dbReference>
<name>A0ABU8GNF5_9ACTN</name>